<dbReference type="Gramene" id="OE9A072615T1">
    <property type="protein sequence ID" value="OE9A072615C1"/>
    <property type="gene ID" value="OE9A072615"/>
</dbReference>
<dbReference type="PANTHER" id="PTHR31234:SF2">
    <property type="entry name" value="OS05G0199100 PROTEIN"/>
    <property type="match status" value="1"/>
</dbReference>
<name>A0A8S0QCL8_OLEEU</name>
<dbReference type="AlphaFoldDB" id="A0A8S0QCL8"/>
<feature type="region of interest" description="Disordered" evidence="3">
    <location>
        <begin position="1"/>
        <end position="25"/>
    </location>
</feature>
<reference evidence="5 6" key="1">
    <citation type="submission" date="2019-12" db="EMBL/GenBank/DDBJ databases">
        <authorList>
            <person name="Alioto T."/>
            <person name="Alioto T."/>
            <person name="Gomez Garrido J."/>
        </authorList>
    </citation>
    <scope>NUCLEOTIDE SEQUENCE [LARGE SCALE GENOMIC DNA]</scope>
</reference>
<evidence type="ECO:0000313" key="6">
    <source>
        <dbReference type="Proteomes" id="UP000594638"/>
    </source>
</evidence>
<keyword evidence="2 4" id="KW-0472">Membrane</keyword>
<dbReference type="GO" id="GO:0098542">
    <property type="term" value="P:defense response to other organism"/>
    <property type="evidence" value="ECO:0007669"/>
    <property type="project" value="InterPro"/>
</dbReference>
<gene>
    <name evidence="5" type="ORF">OLEA9_A072615</name>
</gene>
<keyword evidence="4" id="KW-0812">Transmembrane</keyword>
<sequence length="253" mass="28985">MSSLVDEESKDRPTNVYRPPYQELAQPYPDGAGYYKKYNPAYPSSNKLQFPITDHKPSNTFCCVVLSLTVALIFGAVLLSLLLWFLVGSEFPSYEIQKFSIPIFNFTDTKLKANWEATLNIKNPNRKLDISFDQTESSLVYKNFIVDTSLADSFQVERTEEMDMDTDFFVPASDDTYYSTTDAPWVKDMIEERRKGSMVFEVRIIATATFMAGEFWRKQTTLHVVCVELKVDFPTPTGGGVWNGDKKKCMLYH</sequence>
<dbReference type="OrthoDB" id="695142at2759"/>
<evidence type="ECO:0000256" key="3">
    <source>
        <dbReference type="SAM" id="MobiDB-lite"/>
    </source>
</evidence>
<dbReference type="Proteomes" id="UP000594638">
    <property type="component" value="Unassembled WGS sequence"/>
</dbReference>
<evidence type="ECO:0000256" key="4">
    <source>
        <dbReference type="SAM" id="Phobius"/>
    </source>
</evidence>
<evidence type="ECO:0000256" key="2">
    <source>
        <dbReference type="ARBA" id="ARBA00023136"/>
    </source>
</evidence>
<dbReference type="InterPro" id="IPR044839">
    <property type="entry name" value="NDR1-like"/>
</dbReference>
<keyword evidence="4" id="KW-1133">Transmembrane helix</keyword>
<evidence type="ECO:0000313" key="5">
    <source>
        <dbReference type="EMBL" id="CAA2966397.1"/>
    </source>
</evidence>
<proteinExistence type="predicted"/>
<organism evidence="5 6">
    <name type="scientific">Olea europaea subsp. europaea</name>
    <dbReference type="NCBI Taxonomy" id="158383"/>
    <lineage>
        <taxon>Eukaryota</taxon>
        <taxon>Viridiplantae</taxon>
        <taxon>Streptophyta</taxon>
        <taxon>Embryophyta</taxon>
        <taxon>Tracheophyta</taxon>
        <taxon>Spermatophyta</taxon>
        <taxon>Magnoliopsida</taxon>
        <taxon>eudicotyledons</taxon>
        <taxon>Gunneridae</taxon>
        <taxon>Pentapetalae</taxon>
        <taxon>asterids</taxon>
        <taxon>lamiids</taxon>
        <taxon>Lamiales</taxon>
        <taxon>Oleaceae</taxon>
        <taxon>Oleeae</taxon>
        <taxon>Olea</taxon>
    </lineage>
</organism>
<protein>
    <recommendedName>
        <fullName evidence="7">Late embryogenesis abundant protein LEA-2 subgroup domain-containing protein</fullName>
    </recommendedName>
</protein>
<evidence type="ECO:0008006" key="7">
    <source>
        <dbReference type="Google" id="ProtNLM"/>
    </source>
</evidence>
<accession>A0A8S0QCL8</accession>
<dbReference type="PANTHER" id="PTHR31234">
    <property type="entry name" value="LATE EMBRYOGENESIS ABUNDANT (LEA) HYDROXYPROLINE-RICH GLYCOPROTEIN FAMILY"/>
    <property type="match status" value="1"/>
</dbReference>
<feature type="transmembrane region" description="Helical" evidence="4">
    <location>
        <begin position="61"/>
        <end position="87"/>
    </location>
</feature>
<comment type="subcellular location">
    <subcellularLocation>
        <location evidence="1">Membrane</location>
    </subcellularLocation>
</comment>
<keyword evidence="6" id="KW-1185">Reference proteome</keyword>
<evidence type="ECO:0000256" key="1">
    <source>
        <dbReference type="ARBA" id="ARBA00004370"/>
    </source>
</evidence>
<dbReference type="GO" id="GO:0005886">
    <property type="term" value="C:plasma membrane"/>
    <property type="evidence" value="ECO:0007669"/>
    <property type="project" value="TreeGrafter"/>
</dbReference>
<dbReference type="EMBL" id="CACTIH010001859">
    <property type="protein sequence ID" value="CAA2966397.1"/>
    <property type="molecule type" value="Genomic_DNA"/>
</dbReference>
<comment type="caution">
    <text evidence="5">The sequence shown here is derived from an EMBL/GenBank/DDBJ whole genome shotgun (WGS) entry which is preliminary data.</text>
</comment>